<dbReference type="AlphaFoldDB" id="A0A6V8R787"/>
<protein>
    <submittedName>
        <fullName evidence="4">Ankyrin-3</fullName>
    </submittedName>
</protein>
<feature type="repeat" description="ANK" evidence="3">
    <location>
        <begin position="523"/>
        <end position="555"/>
    </location>
</feature>
<accession>A0A6V8R787</accession>
<evidence type="ECO:0000256" key="1">
    <source>
        <dbReference type="ARBA" id="ARBA00022737"/>
    </source>
</evidence>
<feature type="repeat" description="ANK" evidence="3">
    <location>
        <begin position="379"/>
        <end position="411"/>
    </location>
</feature>
<feature type="repeat" description="ANK" evidence="3">
    <location>
        <begin position="132"/>
        <end position="164"/>
    </location>
</feature>
<feature type="repeat" description="ANK" evidence="3">
    <location>
        <begin position="412"/>
        <end position="444"/>
    </location>
</feature>
<keyword evidence="1" id="KW-0677">Repeat</keyword>
<dbReference type="PROSITE" id="PS50088">
    <property type="entry name" value="ANK_REPEAT"/>
    <property type="match status" value="6"/>
</dbReference>
<dbReference type="PANTHER" id="PTHR24198">
    <property type="entry name" value="ANKYRIN REPEAT AND PROTEIN KINASE DOMAIN-CONTAINING PROTEIN"/>
    <property type="match status" value="1"/>
</dbReference>
<dbReference type="EMBL" id="BLZH01000019">
    <property type="protein sequence ID" value="GFP60480.1"/>
    <property type="molecule type" value="Genomic_DNA"/>
</dbReference>
<dbReference type="Pfam" id="PF13637">
    <property type="entry name" value="Ank_4"/>
    <property type="match status" value="1"/>
</dbReference>
<evidence type="ECO:0000313" key="5">
    <source>
        <dbReference type="Proteomes" id="UP000517252"/>
    </source>
</evidence>
<dbReference type="SUPFAM" id="SSF48403">
    <property type="entry name" value="Ankyrin repeat"/>
    <property type="match status" value="3"/>
</dbReference>
<name>A0A6V8R787_TRIAP</name>
<dbReference type="PROSITE" id="PS50297">
    <property type="entry name" value="ANK_REP_REGION"/>
    <property type="match status" value="3"/>
</dbReference>
<gene>
    <name evidence="4" type="ORF">TASIC1_0019002600</name>
</gene>
<dbReference type="PANTHER" id="PTHR24198:SF165">
    <property type="entry name" value="ANKYRIN REPEAT-CONTAINING PROTEIN-RELATED"/>
    <property type="match status" value="1"/>
</dbReference>
<sequence length="700" mass="77185">MGVQSFKYKAMELLIAAEADFESGRQYENLLPPLVFAADEGLRECVRVLLNGGANPNVESTAGTALYNAVSSNHIDVVRLLLENTPKASLEISPPDNDMLMTKAVCTGNTELVSLLIDHGAVVDFVDLNHGFSRTPLSRAASRGDLDMVKLLLEKGADINYTGDNSDSALFTAIYQHKVEVARFLLEQNGDIKRTTSDRWNMLHAAYDVPELVPELLQKGSFDINKQCTFGSILHLAARANKPKTVAALLEHDPKPDLELVYDDDVSIKDVVGYTAFLSACKSFSFECVELLLKASADFNFRNKEGDDAADILFRTGGGSEDAQKCFKLLFSGPYYKLDIEKVDKNGSMLLHKIGRRTSVSMVKTLVESKALIDREDQDGYTPLAIAIYKGNEVVAKYLIEYGASVNIFNPRFGSILHLACANGSLDLVKLIIEAGADLEIVDPLYGESLLYTALGIEDSAARIKMVRYLVDQVKAPINSLGGRFGYPIIRAAHMLGSSDSTGTRIFKYLIRRKADLNVADNQGRRAVHLASKALFNDGIRALVAAGANTNAPDKFGRMPLHFAASVEWGNCLDYLLDKFEDTDVNVKDVDHWTPLLWAARSSGTSISRLLRAKANTWVQGSFHHSESMWSALKLANFSGRNELLEKVVAKELTRIKIDNGIEKWGDDFHRSKVGDLKDAKCWSCFVVSTTNQRNAVEVH</sequence>
<dbReference type="SMART" id="SM00248">
    <property type="entry name" value="ANK"/>
    <property type="match status" value="15"/>
</dbReference>
<organism evidence="4 5">
    <name type="scientific">Trichoderma asperellum</name>
    <name type="common">Filamentous fungus</name>
    <dbReference type="NCBI Taxonomy" id="101201"/>
    <lineage>
        <taxon>Eukaryota</taxon>
        <taxon>Fungi</taxon>
        <taxon>Dikarya</taxon>
        <taxon>Ascomycota</taxon>
        <taxon>Pezizomycotina</taxon>
        <taxon>Sordariomycetes</taxon>
        <taxon>Hypocreomycetidae</taxon>
        <taxon>Hypocreales</taxon>
        <taxon>Hypocreaceae</taxon>
        <taxon>Trichoderma</taxon>
    </lineage>
</organism>
<dbReference type="InterPro" id="IPR036770">
    <property type="entry name" value="Ankyrin_rpt-contain_sf"/>
</dbReference>
<dbReference type="OrthoDB" id="341259at2759"/>
<reference evidence="4 5" key="1">
    <citation type="submission" date="2020-07" db="EMBL/GenBank/DDBJ databases">
        <title>Trichoderma asperellum IC-1 whole genome shotgun sequence.</title>
        <authorList>
            <person name="Kanamasa S."/>
            <person name="Takahashi H."/>
        </authorList>
    </citation>
    <scope>NUCLEOTIDE SEQUENCE [LARGE SCALE GENOMIC DNA]</scope>
    <source>
        <strain evidence="4 5">IC-1</strain>
    </source>
</reference>
<proteinExistence type="predicted"/>
<evidence type="ECO:0000256" key="2">
    <source>
        <dbReference type="ARBA" id="ARBA00023043"/>
    </source>
</evidence>
<dbReference type="InterPro" id="IPR002110">
    <property type="entry name" value="Ankyrin_rpt"/>
</dbReference>
<keyword evidence="2 3" id="KW-0040">ANK repeat</keyword>
<feature type="repeat" description="ANK" evidence="3">
    <location>
        <begin position="272"/>
        <end position="304"/>
    </location>
</feature>
<evidence type="ECO:0000256" key="3">
    <source>
        <dbReference type="PROSITE-ProRule" id="PRU00023"/>
    </source>
</evidence>
<dbReference type="Proteomes" id="UP000517252">
    <property type="component" value="Unassembled WGS sequence"/>
</dbReference>
<evidence type="ECO:0000313" key="4">
    <source>
        <dbReference type="EMBL" id="GFP60480.1"/>
    </source>
</evidence>
<comment type="caution">
    <text evidence="4">The sequence shown here is derived from an EMBL/GenBank/DDBJ whole genome shotgun (WGS) entry which is preliminary data.</text>
</comment>
<dbReference type="Pfam" id="PF12796">
    <property type="entry name" value="Ank_2"/>
    <property type="match status" value="5"/>
</dbReference>
<dbReference type="Gene3D" id="1.25.40.20">
    <property type="entry name" value="Ankyrin repeat-containing domain"/>
    <property type="match status" value="4"/>
</dbReference>
<feature type="repeat" description="ANK" evidence="3">
    <location>
        <begin position="29"/>
        <end position="61"/>
    </location>
</feature>